<protein>
    <submittedName>
        <fullName evidence="2">Uncharacterized protein</fullName>
    </submittedName>
</protein>
<accession>G8PAP4</accession>
<keyword evidence="1" id="KW-1133">Transmembrane helix</keyword>
<dbReference type="HOGENOM" id="CLU_213842_0_0_9"/>
<feature type="transmembrane region" description="Helical" evidence="1">
    <location>
        <begin position="7"/>
        <end position="23"/>
    </location>
</feature>
<dbReference type="Proteomes" id="UP000005444">
    <property type="component" value="Chromosome"/>
</dbReference>
<evidence type="ECO:0000313" key="2">
    <source>
        <dbReference type="EMBL" id="AEV94603.1"/>
    </source>
</evidence>
<sequence length="52" mass="5936">MRKSKLISVLFVIVYIFLFYLVATNQSMLAMYVMAAGMLTESVICLIDQLRS</sequence>
<name>G8PAP4_PEDCP</name>
<keyword evidence="1" id="KW-0812">Transmembrane</keyword>
<evidence type="ECO:0000256" key="1">
    <source>
        <dbReference type="SAM" id="Phobius"/>
    </source>
</evidence>
<organism evidence="2 3">
    <name type="scientific">Pediococcus claussenii (strain ATCC BAA-344 / DSM 14800 / JCM 18046 / KCTC 3811 / LMG 21948 / P06)</name>
    <dbReference type="NCBI Taxonomy" id="701521"/>
    <lineage>
        <taxon>Bacteria</taxon>
        <taxon>Bacillati</taxon>
        <taxon>Bacillota</taxon>
        <taxon>Bacilli</taxon>
        <taxon>Lactobacillales</taxon>
        <taxon>Lactobacillaceae</taxon>
        <taxon>Pediococcus</taxon>
    </lineage>
</organism>
<proteinExistence type="predicted"/>
<keyword evidence="3" id="KW-1185">Reference proteome</keyword>
<gene>
    <name evidence="2" type="ordered locus">PECL_2022</name>
</gene>
<evidence type="ECO:0000313" key="3">
    <source>
        <dbReference type="Proteomes" id="UP000005444"/>
    </source>
</evidence>
<reference evidence="2 3" key="1">
    <citation type="journal article" date="2012" name="J. Bacteriol.">
        <title>Complete Genome Sequence of the Beer Spoilage Organism Pediococcus claussenii ATCC BAA-344T.</title>
        <authorList>
            <person name="Pittet V."/>
            <person name="Abegunde T."/>
            <person name="Marfleet T."/>
            <person name="Haakensen M."/>
            <person name="Morrow K."/>
            <person name="Jayaprakash T."/>
            <person name="Schroeder K."/>
            <person name="Trost B."/>
            <person name="Byrns S."/>
            <person name="Bergsveinson J."/>
            <person name="Kusalik A."/>
            <person name="Ziola B."/>
        </authorList>
    </citation>
    <scope>NUCLEOTIDE SEQUENCE [LARGE SCALE GENOMIC DNA]</scope>
    <source>
        <strain evidence="2 3">ATCC BAA-344</strain>
    </source>
</reference>
<feature type="transmembrane region" description="Helical" evidence="1">
    <location>
        <begin position="29"/>
        <end position="47"/>
    </location>
</feature>
<dbReference type="RefSeq" id="WP_014214801.1">
    <property type="nucleotide sequence ID" value="NC_016605.1"/>
</dbReference>
<keyword evidence="1" id="KW-0472">Membrane</keyword>
<dbReference type="EMBL" id="CP003137">
    <property type="protein sequence ID" value="AEV94603.1"/>
    <property type="molecule type" value="Genomic_DNA"/>
</dbReference>
<dbReference type="KEGG" id="pce:PECL_2022"/>
<dbReference type="AlphaFoldDB" id="G8PAP4"/>